<organism evidence="6 7">
    <name type="scientific">Gonium pectorale</name>
    <name type="common">Green alga</name>
    <dbReference type="NCBI Taxonomy" id="33097"/>
    <lineage>
        <taxon>Eukaryota</taxon>
        <taxon>Viridiplantae</taxon>
        <taxon>Chlorophyta</taxon>
        <taxon>core chlorophytes</taxon>
        <taxon>Chlorophyceae</taxon>
        <taxon>CS clade</taxon>
        <taxon>Chlamydomonadales</taxon>
        <taxon>Volvocaceae</taxon>
        <taxon>Gonium</taxon>
    </lineage>
</organism>
<dbReference type="InterPro" id="IPR011032">
    <property type="entry name" value="GroES-like_sf"/>
</dbReference>
<dbReference type="Gene3D" id="3.40.50.720">
    <property type="entry name" value="NAD(P)-binding Rossmann-like Domain"/>
    <property type="match status" value="1"/>
</dbReference>
<dbReference type="Gene3D" id="3.90.180.10">
    <property type="entry name" value="Medium-chain alcohol dehydrogenases, catalytic domain"/>
    <property type="match status" value="1"/>
</dbReference>
<dbReference type="GO" id="GO:0016491">
    <property type="term" value="F:oxidoreductase activity"/>
    <property type="evidence" value="ECO:0007669"/>
    <property type="project" value="UniProtKB-KW"/>
</dbReference>
<dbReference type="InterPro" id="IPR013154">
    <property type="entry name" value="ADH-like_N"/>
</dbReference>
<evidence type="ECO:0000313" key="6">
    <source>
        <dbReference type="EMBL" id="KXZ56260.1"/>
    </source>
</evidence>
<comment type="cofactor">
    <cofactor evidence="1">
        <name>Zn(2+)</name>
        <dbReference type="ChEBI" id="CHEBI:29105"/>
    </cofactor>
</comment>
<dbReference type="SUPFAM" id="SSF50129">
    <property type="entry name" value="GroES-like"/>
    <property type="match status" value="1"/>
</dbReference>
<dbReference type="EMBL" id="LSYV01000002">
    <property type="protein sequence ID" value="KXZ56260.1"/>
    <property type="molecule type" value="Genomic_DNA"/>
</dbReference>
<dbReference type="GO" id="GO:0008270">
    <property type="term" value="F:zinc ion binding"/>
    <property type="evidence" value="ECO:0007669"/>
    <property type="project" value="InterPro"/>
</dbReference>
<dbReference type="PANTHER" id="PTHR42813">
    <property type="entry name" value="ZINC-TYPE ALCOHOL DEHYDROGENASE-LIKE"/>
    <property type="match status" value="1"/>
</dbReference>
<evidence type="ECO:0000256" key="3">
    <source>
        <dbReference type="ARBA" id="ARBA00022833"/>
    </source>
</evidence>
<evidence type="ECO:0000256" key="2">
    <source>
        <dbReference type="ARBA" id="ARBA00022723"/>
    </source>
</evidence>
<dbReference type="OrthoDB" id="256333at2759"/>
<reference evidence="7" key="1">
    <citation type="journal article" date="2016" name="Nat. Commun.">
        <title>The Gonium pectorale genome demonstrates co-option of cell cycle regulation during the evolution of multicellularity.</title>
        <authorList>
            <person name="Hanschen E.R."/>
            <person name="Marriage T.N."/>
            <person name="Ferris P.J."/>
            <person name="Hamaji T."/>
            <person name="Toyoda A."/>
            <person name="Fujiyama A."/>
            <person name="Neme R."/>
            <person name="Noguchi H."/>
            <person name="Minakuchi Y."/>
            <person name="Suzuki M."/>
            <person name="Kawai-Toyooka H."/>
            <person name="Smith D.R."/>
            <person name="Sparks H."/>
            <person name="Anderson J."/>
            <person name="Bakaric R."/>
            <person name="Luria V."/>
            <person name="Karger A."/>
            <person name="Kirschner M.W."/>
            <person name="Durand P.M."/>
            <person name="Michod R.E."/>
            <person name="Nozaki H."/>
            <person name="Olson B.J."/>
        </authorList>
    </citation>
    <scope>NUCLEOTIDE SEQUENCE [LARGE SCALE GENOMIC DNA]</scope>
    <source>
        <strain evidence="7">NIES-2863</strain>
    </source>
</reference>
<evidence type="ECO:0000256" key="1">
    <source>
        <dbReference type="ARBA" id="ARBA00001947"/>
    </source>
</evidence>
<dbReference type="SUPFAM" id="SSF51735">
    <property type="entry name" value="NAD(P)-binding Rossmann-fold domains"/>
    <property type="match status" value="1"/>
</dbReference>
<dbReference type="AlphaFoldDB" id="A0A150H3Y9"/>
<proteinExistence type="predicted"/>
<feature type="domain" description="Enoyl reductase (ER)" evidence="5">
    <location>
        <begin position="77"/>
        <end position="452"/>
    </location>
</feature>
<dbReference type="SMART" id="SM00829">
    <property type="entry name" value="PKS_ER"/>
    <property type="match status" value="1"/>
</dbReference>
<accession>A0A150H3Y9</accession>
<dbReference type="PROSITE" id="PS00059">
    <property type="entry name" value="ADH_ZINC"/>
    <property type="match status" value="1"/>
</dbReference>
<dbReference type="PANTHER" id="PTHR42813:SF1">
    <property type="entry name" value="DEHYDROGENASE, PUTATIVE (AFU_ORTHOLOGUE AFUA_5G03930)-RELATED"/>
    <property type="match status" value="1"/>
</dbReference>
<dbReference type="InterPro" id="IPR020843">
    <property type="entry name" value="ER"/>
</dbReference>
<keyword evidence="3" id="KW-0862">Zinc</keyword>
<evidence type="ECO:0000313" key="7">
    <source>
        <dbReference type="Proteomes" id="UP000075714"/>
    </source>
</evidence>
<dbReference type="InterPro" id="IPR036291">
    <property type="entry name" value="NAD(P)-bd_dom_sf"/>
</dbReference>
<evidence type="ECO:0000256" key="4">
    <source>
        <dbReference type="ARBA" id="ARBA00023002"/>
    </source>
</evidence>
<dbReference type="Proteomes" id="UP000075714">
    <property type="component" value="Unassembled WGS sequence"/>
</dbReference>
<sequence length="472" mass="50361">MEAVTSAMEKLTTAMKGGAKEQVDTGGNLQDFMGHPLETNAQRSGGNLGGKVVRTGAGVTVTSNKDPDHPMRAVCWEAPRKIAVEQRPRPLITDPTDAVLRITSTAICGSDLHLYLGSAPGVQKGDILGHEFMGIVEAVGPEVRNVRPGDRVVASFDIACGKCRSCGHGAFSGCDSTNPSKDQEMMYGARTAGLFGYAHVTGGYEGGQADYVRVPFADVNLLHVPSDLPDNKLLFLSDIMSTAWFSTDLGQVGPGMNVAIWGAGPVGLLAAHCCQVRGADKVLLIDNHQYRLDHAAAKVPGLHTINFDKEKVKEVIERILPGGPDVCIEAVGFHYCKSMIHAAMVKTLMETDTADILNECIYCCRKGGAIACVGVYVGLVNGFNIGAFMEKGLTMKAGQTPVQKYWHQLLDMIKSGKLDPTIVITHEMPLEDAPHAYKIFNDKTDGCIKVVLKTGVGRSDMVGPPSGPPTTA</sequence>
<keyword evidence="4" id="KW-0560">Oxidoreductase</keyword>
<name>A0A150H3Y9_GONPE</name>
<dbReference type="InterPro" id="IPR002328">
    <property type="entry name" value="ADH_Zn_CS"/>
</dbReference>
<dbReference type="STRING" id="33097.A0A150H3Y9"/>
<keyword evidence="7" id="KW-1185">Reference proteome</keyword>
<keyword evidence="2" id="KW-0479">Metal-binding</keyword>
<comment type="caution">
    <text evidence="6">The sequence shown here is derived from an EMBL/GenBank/DDBJ whole genome shotgun (WGS) entry which is preliminary data.</text>
</comment>
<protein>
    <recommendedName>
        <fullName evidence="5">Enoyl reductase (ER) domain-containing protein</fullName>
    </recommendedName>
</protein>
<evidence type="ECO:0000259" key="5">
    <source>
        <dbReference type="SMART" id="SM00829"/>
    </source>
</evidence>
<dbReference type="CDD" id="cd08283">
    <property type="entry name" value="FDH_like_1"/>
    <property type="match status" value="1"/>
</dbReference>
<gene>
    <name evidence="6" type="ORF">GPECTOR_1g227</name>
</gene>
<dbReference type="Pfam" id="PF08240">
    <property type="entry name" value="ADH_N"/>
    <property type="match status" value="1"/>
</dbReference>